<name>A0A9X6LW77_BACTJ</name>
<gene>
    <name evidence="1" type="ORF">BK750_31195</name>
</gene>
<reference evidence="1 2" key="1">
    <citation type="submission" date="2016-10" db="EMBL/GenBank/DDBJ databases">
        <title>Comparative genomics of Bacillus thuringiensis reveals a path to pathogens against multiple invertebrate hosts.</title>
        <authorList>
            <person name="Zheng J."/>
            <person name="Gao Q."/>
            <person name="Liu H."/>
            <person name="Peng D."/>
            <person name="Ruan L."/>
            <person name="Sun M."/>
        </authorList>
    </citation>
    <scope>NUCLEOTIDE SEQUENCE [LARGE SCALE GENOMIC DNA]</scope>
    <source>
        <strain evidence="1">BGSC 4CF1</strain>
    </source>
</reference>
<dbReference type="AlphaFoldDB" id="A0A9X6LW77"/>
<evidence type="ECO:0000313" key="1">
    <source>
        <dbReference type="EMBL" id="OUB57884.1"/>
    </source>
</evidence>
<dbReference type="RefSeq" id="WP_086404811.1">
    <property type="nucleotide sequence ID" value="NZ_MOOS01000195.1"/>
</dbReference>
<dbReference type="Proteomes" id="UP000194853">
    <property type="component" value="Unassembled WGS sequence"/>
</dbReference>
<accession>A0A9X6LW77</accession>
<protein>
    <submittedName>
        <fullName evidence="1">Uncharacterized protein</fullName>
    </submittedName>
</protein>
<evidence type="ECO:0000313" key="2">
    <source>
        <dbReference type="Proteomes" id="UP000194853"/>
    </source>
</evidence>
<proteinExistence type="predicted"/>
<organism evidence="1 2">
    <name type="scientific">Bacillus thuringiensis subsp. jegathesan</name>
    <dbReference type="NCBI Taxonomy" id="56955"/>
    <lineage>
        <taxon>Bacteria</taxon>
        <taxon>Bacillati</taxon>
        <taxon>Bacillota</taxon>
        <taxon>Bacilli</taxon>
        <taxon>Bacillales</taxon>
        <taxon>Bacillaceae</taxon>
        <taxon>Bacillus</taxon>
        <taxon>Bacillus cereus group</taxon>
    </lineage>
</organism>
<comment type="caution">
    <text evidence="1">The sequence shown here is derived from an EMBL/GenBank/DDBJ whole genome shotgun (WGS) entry which is preliminary data.</text>
</comment>
<sequence length="122" mass="13748">MDDYKDLQGYPLQAGQGAPFAGRLVDSERNENGVFVRIPFDMLNNAGLYGANKVEVWGETDGTIYFRIATRCEICKRGARLYELETNFGKKKLCLECYTSLTGNYPSQETQTTENTTQIEQA</sequence>
<dbReference type="EMBL" id="MOOS01000195">
    <property type="protein sequence ID" value="OUB57884.1"/>
    <property type="molecule type" value="Genomic_DNA"/>
</dbReference>